<dbReference type="InterPro" id="IPR024388">
    <property type="entry name" value="Ribosomal_mL58"/>
</dbReference>
<dbReference type="Proteomes" id="UP000292702">
    <property type="component" value="Unassembled WGS sequence"/>
</dbReference>
<evidence type="ECO:0000313" key="2">
    <source>
        <dbReference type="EMBL" id="TCD70563.1"/>
    </source>
</evidence>
<dbReference type="Pfam" id="PF12824">
    <property type="entry name" value="MRP-L20"/>
    <property type="match status" value="1"/>
</dbReference>
<sequence length="176" mass="20367">MRPPSVLRPFLTRSYASRLPQRPPARAPDPLTDPNVVHQPISDDLTFVHRTPPSAPSPLSYTTAPTSPLLQPKLQDATATSLPPRLGKPDPNWMTDEAIAEMRQLRKEDPDTWTTASLARRFGCSQTFVMMKAPLKMSERKKRLRARDAEHEEFRGQWGQRRTMVREIRQKRREFW</sequence>
<feature type="compositionally biased region" description="Polar residues" evidence="1">
    <location>
        <begin position="57"/>
        <end position="69"/>
    </location>
</feature>
<feature type="region of interest" description="Disordered" evidence="1">
    <location>
        <begin position="1"/>
        <end position="92"/>
    </location>
</feature>
<dbReference type="EMBL" id="RWJN01000019">
    <property type="protein sequence ID" value="TCD70563.1"/>
    <property type="molecule type" value="Genomic_DNA"/>
</dbReference>
<dbReference type="PANTHER" id="PTHR28266">
    <property type="entry name" value="54S RIBOSOMAL PROTEIN L20, MITOCHONDRIAL"/>
    <property type="match status" value="1"/>
</dbReference>
<gene>
    <name evidence="2" type="ORF">EIP91_002909</name>
</gene>
<evidence type="ECO:0008006" key="4">
    <source>
        <dbReference type="Google" id="ProtNLM"/>
    </source>
</evidence>
<proteinExistence type="predicted"/>
<comment type="caution">
    <text evidence="2">The sequence shown here is derived from an EMBL/GenBank/DDBJ whole genome shotgun (WGS) entry which is preliminary data.</text>
</comment>
<evidence type="ECO:0000313" key="3">
    <source>
        <dbReference type="Proteomes" id="UP000292702"/>
    </source>
</evidence>
<dbReference type="PANTHER" id="PTHR28266:SF1">
    <property type="entry name" value="LARGE RIBOSOMAL SUBUNIT PROTEIN ML58"/>
    <property type="match status" value="1"/>
</dbReference>
<evidence type="ECO:0000256" key="1">
    <source>
        <dbReference type="SAM" id="MobiDB-lite"/>
    </source>
</evidence>
<dbReference type="GO" id="GO:0003735">
    <property type="term" value="F:structural constituent of ribosome"/>
    <property type="evidence" value="ECO:0007669"/>
    <property type="project" value="TreeGrafter"/>
</dbReference>
<keyword evidence="3" id="KW-1185">Reference proteome</keyword>
<dbReference type="GO" id="GO:0005762">
    <property type="term" value="C:mitochondrial large ribosomal subunit"/>
    <property type="evidence" value="ECO:0007669"/>
    <property type="project" value="TreeGrafter"/>
</dbReference>
<accession>A0A4R0RT84</accession>
<name>A0A4R0RT84_9APHY</name>
<reference evidence="2 3" key="1">
    <citation type="submission" date="2018-11" db="EMBL/GenBank/DDBJ databases">
        <title>Genome assembly of Steccherinum ochraceum LE-BIN_3174, the white-rot fungus of the Steccherinaceae family (The Residual Polyporoid clade, Polyporales, Basidiomycota).</title>
        <authorList>
            <person name="Fedorova T.V."/>
            <person name="Glazunova O.A."/>
            <person name="Landesman E.O."/>
            <person name="Moiseenko K.V."/>
            <person name="Psurtseva N.V."/>
            <person name="Savinova O.S."/>
            <person name="Shakhova N.V."/>
            <person name="Tyazhelova T.V."/>
            <person name="Vasina D.V."/>
        </authorList>
    </citation>
    <scope>NUCLEOTIDE SEQUENCE [LARGE SCALE GENOMIC DNA]</scope>
    <source>
        <strain evidence="2 3">LE-BIN_3174</strain>
    </source>
</reference>
<dbReference type="AlphaFoldDB" id="A0A4R0RT84"/>
<dbReference type="OrthoDB" id="6021263at2759"/>
<protein>
    <recommendedName>
        <fullName evidence="4">54S ribosomal protein L20, mitochondrial</fullName>
    </recommendedName>
</protein>
<dbReference type="STRING" id="92696.A0A4R0RT84"/>
<organism evidence="2 3">
    <name type="scientific">Steccherinum ochraceum</name>
    <dbReference type="NCBI Taxonomy" id="92696"/>
    <lineage>
        <taxon>Eukaryota</taxon>
        <taxon>Fungi</taxon>
        <taxon>Dikarya</taxon>
        <taxon>Basidiomycota</taxon>
        <taxon>Agaricomycotina</taxon>
        <taxon>Agaricomycetes</taxon>
        <taxon>Polyporales</taxon>
        <taxon>Steccherinaceae</taxon>
        <taxon>Steccherinum</taxon>
    </lineage>
</organism>